<name>A0ABY7FNE5_MYAAR</name>
<reference evidence="2" key="1">
    <citation type="submission" date="2022-11" db="EMBL/GenBank/DDBJ databases">
        <title>Centuries of genome instability and evolution in soft-shell clam transmissible cancer (bioRxiv).</title>
        <authorList>
            <person name="Hart S.F.M."/>
            <person name="Yonemitsu M.A."/>
            <person name="Giersch R.M."/>
            <person name="Beal B.F."/>
            <person name="Arriagada G."/>
            <person name="Davis B.W."/>
            <person name="Ostrander E.A."/>
            <person name="Goff S.P."/>
            <person name="Metzger M.J."/>
        </authorList>
    </citation>
    <scope>NUCLEOTIDE SEQUENCE</scope>
    <source>
        <strain evidence="2">MELC-2E11</strain>
        <tissue evidence="2">Siphon/mantle</tissue>
    </source>
</reference>
<dbReference type="Proteomes" id="UP001164746">
    <property type="component" value="Chromosome 13"/>
</dbReference>
<feature type="domain" description="L27" evidence="1">
    <location>
        <begin position="1"/>
        <end position="57"/>
    </location>
</feature>
<evidence type="ECO:0000313" key="2">
    <source>
        <dbReference type="EMBL" id="WAR23743.1"/>
    </source>
</evidence>
<dbReference type="Gene3D" id="1.10.287.650">
    <property type="entry name" value="L27 domain"/>
    <property type="match status" value="5"/>
</dbReference>
<sequence>GDHAAECLDHLQTLLWESGDHSQDDNVSSLICMLQSPLFRQLLVLQDSIEELKQVGMAGLFMSWVGDSLCHKWGTVVHNHYDNVSSLKCMLQSPLFKQLLVLQDSIEELKPLDVVGLGDSLCHRWGTGGHNHYDNVSSLKCMLRSPLRQLLVLQDSIEELKQVGVVWLFMSQLGDSLCHRWGTGGHNHYDNVSSLKCMLQSPLRQLLVLQDSIEELKQVGVVWLFMSQLGDSLCHWWGTGGHNHYDNVSSLKCMLRSPLFKQLRELQNCIEELQQVHESGGLEGHDVDFLPELQLTPVGHTNPVFEAEIPHTSMLPYQSTPAYNDEFQRVIEAAGAGREIETMKLFKPEKQSLGF</sequence>
<evidence type="ECO:0000259" key="1">
    <source>
        <dbReference type="PROSITE" id="PS51022"/>
    </source>
</evidence>
<feature type="non-terminal residue" evidence="2">
    <location>
        <position position="355"/>
    </location>
</feature>
<dbReference type="Pfam" id="PF09045">
    <property type="entry name" value="L27_2"/>
    <property type="match status" value="2"/>
</dbReference>
<proteinExistence type="predicted"/>
<evidence type="ECO:0000313" key="3">
    <source>
        <dbReference type="Proteomes" id="UP001164746"/>
    </source>
</evidence>
<gene>
    <name evidence="2" type="ORF">MAR_037412</name>
</gene>
<protein>
    <recommendedName>
        <fullName evidence="1">L27 domain-containing protein</fullName>
    </recommendedName>
</protein>
<organism evidence="2 3">
    <name type="scientific">Mya arenaria</name>
    <name type="common">Soft-shell clam</name>
    <dbReference type="NCBI Taxonomy" id="6604"/>
    <lineage>
        <taxon>Eukaryota</taxon>
        <taxon>Metazoa</taxon>
        <taxon>Spiralia</taxon>
        <taxon>Lophotrochozoa</taxon>
        <taxon>Mollusca</taxon>
        <taxon>Bivalvia</taxon>
        <taxon>Autobranchia</taxon>
        <taxon>Heteroconchia</taxon>
        <taxon>Euheterodonta</taxon>
        <taxon>Imparidentia</taxon>
        <taxon>Neoheterodontei</taxon>
        <taxon>Myida</taxon>
        <taxon>Myoidea</taxon>
        <taxon>Myidae</taxon>
        <taxon>Mya</taxon>
    </lineage>
</organism>
<dbReference type="PROSITE" id="PS51022">
    <property type="entry name" value="L27"/>
    <property type="match status" value="1"/>
</dbReference>
<accession>A0ABY7FNE5</accession>
<dbReference type="EMBL" id="CP111024">
    <property type="protein sequence ID" value="WAR23743.1"/>
    <property type="molecule type" value="Genomic_DNA"/>
</dbReference>
<dbReference type="InterPro" id="IPR004172">
    <property type="entry name" value="L27_dom"/>
</dbReference>
<keyword evidence="3" id="KW-1185">Reference proteome</keyword>
<dbReference type="InterPro" id="IPR036892">
    <property type="entry name" value="L27_dom_sf"/>
</dbReference>
<dbReference type="SUPFAM" id="SSF101288">
    <property type="entry name" value="L27 domain"/>
    <property type="match status" value="2"/>
</dbReference>
<dbReference type="InterPro" id="IPR015132">
    <property type="entry name" value="L27_2"/>
</dbReference>
<feature type="non-terminal residue" evidence="2">
    <location>
        <position position="1"/>
    </location>
</feature>